<dbReference type="InterPro" id="IPR002104">
    <property type="entry name" value="Integrase_catalytic"/>
</dbReference>
<evidence type="ECO:0000256" key="4">
    <source>
        <dbReference type="PROSITE-ProRule" id="PRU01248"/>
    </source>
</evidence>
<dbReference type="PROSITE" id="PS51900">
    <property type="entry name" value="CB"/>
    <property type="match status" value="1"/>
</dbReference>
<dbReference type="InterPro" id="IPR011010">
    <property type="entry name" value="DNA_brk_join_enz"/>
</dbReference>
<dbReference type="Pfam" id="PF02899">
    <property type="entry name" value="Phage_int_SAM_1"/>
    <property type="match status" value="1"/>
</dbReference>
<protein>
    <submittedName>
        <fullName evidence="7">Integrase</fullName>
    </submittedName>
</protein>
<dbReference type="EMBL" id="SOKU01000259">
    <property type="protein sequence ID" value="TES85078.1"/>
    <property type="molecule type" value="Genomic_DNA"/>
</dbReference>
<dbReference type="GO" id="GO:0006310">
    <property type="term" value="P:DNA recombination"/>
    <property type="evidence" value="ECO:0007669"/>
    <property type="project" value="UniProtKB-KW"/>
</dbReference>
<feature type="domain" description="Core-binding (CB)" evidence="6">
    <location>
        <begin position="4"/>
        <end position="97"/>
    </location>
</feature>
<dbReference type="InterPro" id="IPR013762">
    <property type="entry name" value="Integrase-like_cat_sf"/>
</dbReference>
<dbReference type="PROSITE" id="PS51898">
    <property type="entry name" value="TYR_RECOMBINASE"/>
    <property type="match status" value="1"/>
</dbReference>
<feature type="domain" description="Tyr recombinase" evidence="5">
    <location>
        <begin position="122"/>
        <end position="309"/>
    </location>
</feature>
<gene>
    <name evidence="7" type="ORF">E3J95_05285</name>
</gene>
<dbReference type="PANTHER" id="PTHR30349">
    <property type="entry name" value="PHAGE INTEGRASE-RELATED"/>
    <property type="match status" value="1"/>
</dbReference>
<evidence type="ECO:0000256" key="3">
    <source>
        <dbReference type="ARBA" id="ARBA00023172"/>
    </source>
</evidence>
<name>A0A523QHT4_UNCAE</name>
<dbReference type="Pfam" id="PF00589">
    <property type="entry name" value="Phage_integrase"/>
    <property type="match status" value="1"/>
</dbReference>
<dbReference type="GO" id="GO:0015074">
    <property type="term" value="P:DNA integration"/>
    <property type="evidence" value="ECO:0007669"/>
    <property type="project" value="UniProtKB-KW"/>
</dbReference>
<keyword evidence="1" id="KW-0229">DNA integration</keyword>
<dbReference type="InterPro" id="IPR050090">
    <property type="entry name" value="Tyrosine_recombinase_XerCD"/>
</dbReference>
<evidence type="ECO:0000313" key="7">
    <source>
        <dbReference type="EMBL" id="TES85078.1"/>
    </source>
</evidence>
<dbReference type="AlphaFoldDB" id="A0A523QHT4"/>
<sequence length="334" mass="39319">MKTNHLSTYIRSFLEDYLTLQKDFSRNTILSYRDTIKLFLTFNAVERKKSVTDLTLGDLSPKMVIHFLQHLEKERANSKQTRNIRLACLHSFFRYLANREPLISEHCQRILAIPFKRNLSSSIVEYLEREEMKAILQAVNCKNLDGYRNYTLFFFMYNTGARVGEVLSLYVRALQLERPFQVRFRGKGEKERLCPLWPETVKLLRSLLKQRGVDSKSDAPVFVNHRGQRLTRYGVRYLLDKYIQIAARKCPSLKGKHIHPHSIRHTTAMHLLQSGVDINTIRAWLGHAHLETTNRYAEINLEMKRKVLDNYLPITKTKTLWKPSQQLLQWLESL</sequence>
<dbReference type="Proteomes" id="UP000320781">
    <property type="component" value="Unassembled WGS sequence"/>
</dbReference>
<evidence type="ECO:0000256" key="2">
    <source>
        <dbReference type="ARBA" id="ARBA00023125"/>
    </source>
</evidence>
<dbReference type="InterPro" id="IPR004107">
    <property type="entry name" value="Integrase_SAM-like_N"/>
</dbReference>
<dbReference type="Gene3D" id="1.10.443.10">
    <property type="entry name" value="Intergrase catalytic core"/>
    <property type="match status" value="1"/>
</dbReference>
<dbReference type="InterPro" id="IPR010998">
    <property type="entry name" value="Integrase_recombinase_N"/>
</dbReference>
<evidence type="ECO:0000259" key="5">
    <source>
        <dbReference type="PROSITE" id="PS51898"/>
    </source>
</evidence>
<evidence type="ECO:0000256" key="1">
    <source>
        <dbReference type="ARBA" id="ARBA00022908"/>
    </source>
</evidence>
<dbReference type="Gene3D" id="1.10.150.130">
    <property type="match status" value="1"/>
</dbReference>
<dbReference type="SUPFAM" id="SSF56349">
    <property type="entry name" value="DNA breaking-rejoining enzymes"/>
    <property type="match status" value="1"/>
</dbReference>
<keyword evidence="3" id="KW-0233">DNA recombination</keyword>
<keyword evidence="2 4" id="KW-0238">DNA-binding</keyword>
<reference evidence="7 8" key="1">
    <citation type="submission" date="2019-03" db="EMBL/GenBank/DDBJ databases">
        <title>Metabolic potential of uncultured bacteria and archaea associated with petroleum seepage in deep-sea sediments.</title>
        <authorList>
            <person name="Dong X."/>
            <person name="Hubert C."/>
        </authorList>
    </citation>
    <scope>NUCLEOTIDE SEQUENCE [LARGE SCALE GENOMIC DNA]</scope>
    <source>
        <strain evidence="7">E44_bin92</strain>
    </source>
</reference>
<proteinExistence type="predicted"/>
<evidence type="ECO:0000259" key="6">
    <source>
        <dbReference type="PROSITE" id="PS51900"/>
    </source>
</evidence>
<evidence type="ECO:0000313" key="8">
    <source>
        <dbReference type="Proteomes" id="UP000320781"/>
    </source>
</evidence>
<dbReference type="GO" id="GO:0003677">
    <property type="term" value="F:DNA binding"/>
    <property type="evidence" value="ECO:0007669"/>
    <property type="project" value="UniProtKB-UniRule"/>
</dbReference>
<dbReference type="CDD" id="cd01182">
    <property type="entry name" value="INT_RitC_C_like"/>
    <property type="match status" value="1"/>
</dbReference>
<dbReference type="PANTHER" id="PTHR30349:SF81">
    <property type="entry name" value="TYROSINE RECOMBINASE XERC"/>
    <property type="match status" value="1"/>
</dbReference>
<comment type="caution">
    <text evidence="7">The sequence shown here is derived from an EMBL/GenBank/DDBJ whole genome shotgun (WGS) entry which is preliminary data.</text>
</comment>
<organism evidence="7 8">
    <name type="scientific">Aerophobetes bacterium</name>
    <dbReference type="NCBI Taxonomy" id="2030807"/>
    <lineage>
        <taxon>Bacteria</taxon>
        <taxon>Candidatus Aerophobota</taxon>
    </lineage>
</organism>
<dbReference type="InterPro" id="IPR044068">
    <property type="entry name" value="CB"/>
</dbReference>
<accession>A0A523QHT4</accession>